<dbReference type="SUPFAM" id="SSF46689">
    <property type="entry name" value="Homeodomain-like"/>
    <property type="match status" value="2"/>
</dbReference>
<feature type="domain" description="HTH myb-type" evidence="5">
    <location>
        <begin position="602"/>
        <end position="652"/>
    </location>
</feature>
<dbReference type="GO" id="GO:0005634">
    <property type="term" value="C:nucleus"/>
    <property type="evidence" value="ECO:0007669"/>
    <property type="project" value="TreeGrafter"/>
</dbReference>
<dbReference type="PANTHER" id="PTHR45614">
    <property type="entry name" value="MYB PROTEIN-RELATED"/>
    <property type="match status" value="1"/>
</dbReference>
<dbReference type="Gene3D" id="1.10.10.60">
    <property type="entry name" value="Homeodomain-like"/>
    <property type="match status" value="3"/>
</dbReference>
<evidence type="ECO:0000313" key="6">
    <source>
        <dbReference type="EMBL" id="KAE9167700.1"/>
    </source>
</evidence>
<dbReference type="InterPro" id="IPR009057">
    <property type="entry name" value="Homeodomain-like_sf"/>
</dbReference>
<keyword evidence="2" id="KW-0238">DNA-binding</keyword>
<feature type="region of interest" description="Disordered" evidence="3">
    <location>
        <begin position="460"/>
        <end position="481"/>
    </location>
</feature>
<reference evidence="6 7" key="1">
    <citation type="submission" date="2018-08" db="EMBL/GenBank/DDBJ databases">
        <title>Genomic investigation of the strawberry pathogen Phytophthora fragariae indicates pathogenicity is determined by transcriptional variation in three key races.</title>
        <authorList>
            <person name="Adams T.M."/>
            <person name="Armitage A.D."/>
            <person name="Sobczyk M.K."/>
            <person name="Bates H.J."/>
            <person name="Dunwell J.M."/>
            <person name="Nellist C.F."/>
            <person name="Harrison R.J."/>
        </authorList>
    </citation>
    <scope>NUCLEOTIDE SEQUENCE [LARGE SCALE GENOMIC DNA]</scope>
    <source>
        <strain evidence="6 7">NOV-27</strain>
    </source>
</reference>
<accession>A0A6A3VI02</accession>
<dbReference type="GO" id="GO:0000978">
    <property type="term" value="F:RNA polymerase II cis-regulatory region sequence-specific DNA binding"/>
    <property type="evidence" value="ECO:0007669"/>
    <property type="project" value="TreeGrafter"/>
</dbReference>
<dbReference type="InterPro" id="IPR050560">
    <property type="entry name" value="MYB_TF"/>
</dbReference>
<name>A0A6A3VI02_9STRA</name>
<protein>
    <submittedName>
        <fullName evidence="6">Uncharacterized protein</fullName>
    </submittedName>
</protein>
<dbReference type="InterPro" id="IPR001005">
    <property type="entry name" value="SANT/Myb"/>
</dbReference>
<feature type="compositionally biased region" description="Pro residues" evidence="3">
    <location>
        <begin position="358"/>
        <end position="367"/>
    </location>
</feature>
<evidence type="ECO:0000256" key="2">
    <source>
        <dbReference type="ARBA" id="ARBA00023125"/>
    </source>
</evidence>
<organism evidence="6 7">
    <name type="scientific">Phytophthora fragariae</name>
    <dbReference type="NCBI Taxonomy" id="53985"/>
    <lineage>
        <taxon>Eukaryota</taxon>
        <taxon>Sar</taxon>
        <taxon>Stramenopiles</taxon>
        <taxon>Oomycota</taxon>
        <taxon>Peronosporomycetes</taxon>
        <taxon>Peronosporales</taxon>
        <taxon>Peronosporaceae</taxon>
        <taxon>Phytophthora</taxon>
    </lineage>
</organism>
<dbReference type="PANTHER" id="PTHR45614:SF241">
    <property type="entry name" value="MYB-LIKE DNA-BINDING PROTEIN"/>
    <property type="match status" value="1"/>
</dbReference>
<dbReference type="CDD" id="cd00167">
    <property type="entry name" value="SANT"/>
    <property type="match status" value="3"/>
</dbReference>
<dbReference type="GO" id="GO:0000981">
    <property type="term" value="F:DNA-binding transcription factor activity, RNA polymerase II-specific"/>
    <property type="evidence" value="ECO:0007669"/>
    <property type="project" value="TreeGrafter"/>
</dbReference>
<feature type="compositionally biased region" description="Low complexity" evidence="3">
    <location>
        <begin position="460"/>
        <end position="472"/>
    </location>
</feature>
<dbReference type="PROSITE" id="PS51294">
    <property type="entry name" value="HTH_MYB"/>
    <property type="match status" value="3"/>
</dbReference>
<feature type="domain" description="Myb-like" evidence="4">
    <location>
        <begin position="598"/>
        <end position="648"/>
    </location>
</feature>
<feature type="domain" description="HTH myb-type" evidence="5">
    <location>
        <begin position="546"/>
        <end position="601"/>
    </location>
</feature>
<dbReference type="EMBL" id="QXGB01004061">
    <property type="protein sequence ID" value="KAE9167700.1"/>
    <property type="molecule type" value="Genomic_DNA"/>
</dbReference>
<dbReference type="SMART" id="SM00717">
    <property type="entry name" value="SANT"/>
    <property type="match status" value="3"/>
</dbReference>
<feature type="domain" description="Myb-like" evidence="4">
    <location>
        <begin position="501"/>
        <end position="544"/>
    </location>
</feature>
<sequence>MTDSHAHSPLQRHPKCSALYAMRLRRNSQQPSEPLAPSVAYLANVTVEVTTKTPLSRDASTFALTVHDCKSSSTWRHLRSYADCRAFQARVLQVLSRGHFCFAECPWLFAYVQRALPAERPGHHLFRVAGHGPKPRVVENQRQALARLFATLQRVLLNPLNQKCSVVMQQVAPEVITFMTNRSEVADKESLNSPTTDRPLAKTFSESFMFEMDGDDEPTAPYGQVSTTTTASLDDLEDEELPIVEEVATLEKVVAGQRVCCAMCALHRSRSDEQVFACWRAEPMSSRFMRLRAGAGAERVSIVAKRQQPAQSTKPRVKGVWESPTYSQRVTSPLESLAVLGGRGSDVVVVEHDGTPKDPFPGSPGTPPRDSAASSRTSSVCEIDLVMLDSWNLSAPALTPKTPTVSPSPTFENIRRMPRRSLILLNSLRSKLSTRKSCTGIAPHVIRFVRHNVDADVDASASASSSTADPTPRSGQQWGGWISAGLDHEPSKTQAAALMLWAPDEDALLRDAVRQHGVRRWEYVASAVPNRSVASCSARWEELQRRRSRSRQAWTEHEDKLLSAIVDTEGAGQWTIVASFLPGRNAKQCRERWHHQLNPSIKREAWSTDEDALLVTLQQNFGNAWSRMVPHLPGRTDNAIKNRWHSASFRARVQYAGSHDWGPGDLTSESQASAMAPVSPLGFDGYATGRATVSPLESSVVDDLEGMWADVAACLIDEDPHEGDGHDGE</sequence>
<dbReference type="FunFam" id="1.10.10.60:FF:000010">
    <property type="entry name" value="Transcriptional activator Myb isoform A"/>
    <property type="match status" value="1"/>
</dbReference>
<dbReference type="Pfam" id="PF13921">
    <property type="entry name" value="Myb_DNA-bind_6"/>
    <property type="match status" value="1"/>
</dbReference>
<dbReference type="OrthoDB" id="165709at2759"/>
<dbReference type="Proteomes" id="UP000433483">
    <property type="component" value="Unassembled WGS sequence"/>
</dbReference>
<dbReference type="Pfam" id="PF00249">
    <property type="entry name" value="Myb_DNA-binding"/>
    <property type="match status" value="1"/>
</dbReference>
<proteinExistence type="predicted"/>
<evidence type="ECO:0000256" key="3">
    <source>
        <dbReference type="SAM" id="MobiDB-lite"/>
    </source>
</evidence>
<feature type="region of interest" description="Disordered" evidence="3">
    <location>
        <begin position="351"/>
        <end position="376"/>
    </location>
</feature>
<feature type="domain" description="HTH myb-type" evidence="5">
    <location>
        <begin position="501"/>
        <end position="540"/>
    </location>
</feature>
<feature type="domain" description="Myb-like" evidence="4">
    <location>
        <begin position="546"/>
        <end position="597"/>
    </location>
</feature>
<dbReference type="AlphaFoldDB" id="A0A6A3VI02"/>
<dbReference type="InterPro" id="IPR017930">
    <property type="entry name" value="Myb_dom"/>
</dbReference>
<evidence type="ECO:0000259" key="5">
    <source>
        <dbReference type="PROSITE" id="PS51294"/>
    </source>
</evidence>
<evidence type="ECO:0000259" key="4">
    <source>
        <dbReference type="PROSITE" id="PS50090"/>
    </source>
</evidence>
<comment type="caution">
    <text evidence="6">The sequence shown here is derived from an EMBL/GenBank/DDBJ whole genome shotgun (WGS) entry which is preliminary data.</text>
</comment>
<gene>
    <name evidence="6" type="ORF">PF005_g28680</name>
</gene>
<evidence type="ECO:0000313" key="7">
    <source>
        <dbReference type="Proteomes" id="UP000433483"/>
    </source>
</evidence>
<evidence type="ECO:0000256" key="1">
    <source>
        <dbReference type="ARBA" id="ARBA00022737"/>
    </source>
</evidence>
<keyword evidence="7" id="KW-1185">Reference proteome</keyword>
<keyword evidence="1" id="KW-0677">Repeat</keyword>
<dbReference type="PROSITE" id="PS50090">
    <property type="entry name" value="MYB_LIKE"/>
    <property type="match status" value="3"/>
</dbReference>